<name>A0ABV0BLW1_9HYPH</name>
<dbReference type="EMBL" id="JBBYXI010000002">
    <property type="protein sequence ID" value="MEN3930802.1"/>
    <property type="molecule type" value="Genomic_DNA"/>
</dbReference>
<evidence type="ECO:0000256" key="1">
    <source>
        <dbReference type="SAM" id="MobiDB-lite"/>
    </source>
</evidence>
<comment type="caution">
    <text evidence="2">The sequence shown here is derived from an EMBL/GenBank/DDBJ whole genome shotgun (WGS) entry which is preliminary data.</text>
</comment>
<keyword evidence="3" id="KW-1185">Reference proteome</keyword>
<dbReference type="Gene3D" id="2.10.70.10">
    <property type="entry name" value="Complement Module, domain 1"/>
    <property type="match status" value="1"/>
</dbReference>
<evidence type="ECO:0000313" key="3">
    <source>
        <dbReference type="Proteomes" id="UP001418637"/>
    </source>
</evidence>
<reference evidence="2 3" key="1">
    <citation type="submission" date="2024-04" db="EMBL/GenBank/DDBJ databases">
        <title>A novel species isolated from cricket.</title>
        <authorList>
            <person name="Wang H.-C."/>
        </authorList>
    </citation>
    <scope>NUCLEOTIDE SEQUENCE [LARGE SCALE GENOMIC DNA]</scope>
    <source>
        <strain evidence="2 3">WL0021</strain>
    </source>
</reference>
<evidence type="ECO:0000313" key="2">
    <source>
        <dbReference type="EMBL" id="MEN3930802.1"/>
    </source>
</evidence>
<feature type="region of interest" description="Disordered" evidence="1">
    <location>
        <begin position="1"/>
        <end position="29"/>
    </location>
</feature>
<gene>
    <name evidence="2" type="ORF">WJT86_06985</name>
</gene>
<proteinExistence type="predicted"/>
<dbReference type="InterPro" id="IPR019600">
    <property type="entry name" value="Hemin_uptake_protein_HemP"/>
</dbReference>
<sequence length="69" mass="7533">MSEPANSSEEPLSKAPPAPSKSGNLGGKKNIREIDVNTLFNGDREIAILHRGESYKLRITANDKLILTK</sequence>
<dbReference type="RefSeq" id="WP_346336827.1">
    <property type="nucleotide sequence ID" value="NZ_JBBYXI010000002.1"/>
</dbReference>
<organism evidence="2 3">
    <name type="scientific">Hohaiivirga grylli</name>
    <dbReference type="NCBI Taxonomy" id="3133970"/>
    <lineage>
        <taxon>Bacteria</taxon>
        <taxon>Pseudomonadati</taxon>
        <taxon>Pseudomonadota</taxon>
        <taxon>Alphaproteobacteria</taxon>
        <taxon>Hyphomicrobiales</taxon>
        <taxon>Methylobacteriaceae</taxon>
        <taxon>Hohaiivirga</taxon>
    </lineage>
</organism>
<dbReference type="Pfam" id="PF10636">
    <property type="entry name" value="hemP"/>
    <property type="match status" value="1"/>
</dbReference>
<accession>A0ABV0BLW1</accession>
<protein>
    <submittedName>
        <fullName evidence="2">Hemin uptake protein HemP</fullName>
    </submittedName>
</protein>
<dbReference type="Proteomes" id="UP001418637">
    <property type="component" value="Unassembled WGS sequence"/>
</dbReference>